<protein>
    <submittedName>
        <fullName evidence="2">Uncharacterized protein</fullName>
    </submittedName>
</protein>
<gene>
    <name evidence="2" type="ORF">SVIM_LOCUS190183</name>
</gene>
<dbReference type="EMBL" id="CAADRP010001191">
    <property type="protein sequence ID" value="VFU36854.1"/>
    <property type="molecule type" value="Genomic_DNA"/>
</dbReference>
<accession>A0A6N2L839</accession>
<organism evidence="2">
    <name type="scientific">Salix viminalis</name>
    <name type="common">Common osier</name>
    <name type="synonym">Basket willow</name>
    <dbReference type="NCBI Taxonomy" id="40686"/>
    <lineage>
        <taxon>Eukaryota</taxon>
        <taxon>Viridiplantae</taxon>
        <taxon>Streptophyta</taxon>
        <taxon>Embryophyta</taxon>
        <taxon>Tracheophyta</taxon>
        <taxon>Spermatophyta</taxon>
        <taxon>Magnoliopsida</taxon>
        <taxon>eudicotyledons</taxon>
        <taxon>Gunneridae</taxon>
        <taxon>Pentapetalae</taxon>
        <taxon>rosids</taxon>
        <taxon>fabids</taxon>
        <taxon>Malpighiales</taxon>
        <taxon>Salicaceae</taxon>
        <taxon>Saliceae</taxon>
        <taxon>Salix</taxon>
    </lineage>
</organism>
<reference evidence="2" key="1">
    <citation type="submission" date="2019-03" db="EMBL/GenBank/DDBJ databases">
        <authorList>
            <person name="Mank J."/>
            <person name="Almeida P."/>
        </authorList>
    </citation>
    <scope>NUCLEOTIDE SEQUENCE</scope>
    <source>
        <strain evidence="2">78183</strain>
    </source>
</reference>
<evidence type="ECO:0000313" key="2">
    <source>
        <dbReference type="EMBL" id="VFU36854.1"/>
    </source>
</evidence>
<proteinExistence type="predicted"/>
<feature type="region of interest" description="Disordered" evidence="1">
    <location>
        <begin position="1"/>
        <end position="30"/>
    </location>
</feature>
<name>A0A6N2L839_SALVM</name>
<evidence type="ECO:0000256" key="1">
    <source>
        <dbReference type="SAM" id="MobiDB-lite"/>
    </source>
</evidence>
<dbReference type="AlphaFoldDB" id="A0A6N2L839"/>
<sequence>MVGNGHDVGIESKTDVPTNHHGHSFPTSIKSSDYVNSASRYGLGQELMKDNGFQKPSTKYTDMFQSNSPQSFSKPILEETSLETEQELPLLNGSIAEGLKGIIMNDISAGKEDDLQIPEVIPFIYFKRRRKAQKIVSAANTGSTENIGLSGQNSVVMDRLAMLISEVRIMQVE</sequence>